<dbReference type="CDD" id="cd11056">
    <property type="entry name" value="CYP6-like"/>
    <property type="match status" value="1"/>
</dbReference>
<evidence type="ECO:0000256" key="5">
    <source>
        <dbReference type="ARBA" id="ARBA00012109"/>
    </source>
</evidence>
<evidence type="ECO:0000256" key="8">
    <source>
        <dbReference type="ARBA" id="ARBA00022824"/>
    </source>
</evidence>
<dbReference type="Gene3D" id="1.10.630.10">
    <property type="entry name" value="Cytochrome P450"/>
    <property type="match status" value="1"/>
</dbReference>
<comment type="catalytic activity">
    <reaction evidence="14">
        <text>an organic molecule + reduced [NADPH--hemoprotein reductase] + O2 = an alcohol + oxidized [NADPH--hemoprotein reductase] + H2O + H(+)</text>
        <dbReference type="Rhea" id="RHEA:17149"/>
        <dbReference type="Rhea" id="RHEA-COMP:11964"/>
        <dbReference type="Rhea" id="RHEA-COMP:11965"/>
        <dbReference type="ChEBI" id="CHEBI:15377"/>
        <dbReference type="ChEBI" id="CHEBI:15378"/>
        <dbReference type="ChEBI" id="CHEBI:15379"/>
        <dbReference type="ChEBI" id="CHEBI:30879"/>
        <dbReference type="ChEBI" id="CHEBI:57618"/>
        <dbReference type="ChEBI" id="CHEBI:58210"/>
        <dbReference type="ChEBI" id="CHEBI:142491"/>
        <dbReference type="EC" id="1.14.14.1"/>
    </reaction>
</comment>
<evidence type="ECO:0000256" key="14">
    <source>
        <dbReference type="ARBA" id="ARBA00047827"/>
    </source>
</evidence>
<dbReference type="Pfam" id="PF00067">
    <property type="entry name" value="p450"/>
    <property type="match status" value="1"/>
</dbReference>
<dbReference type="EC" id="1.14.14.1" evidence="5"/>
<dbReference type="PRINTS" id="PR00463">
    <property type="entry name" value="EP450I"/>
</dbReference>
<dbReference type="InterPro" id="IPR001128">
    <property type="entry name" value="Cyt_P450"/>
</dbReference>
<evidence type="ECO:0000256" key="3">
    <source>
        <dbReference type="ARBA" id="ARBA00004406"/>
    </source>
</evidence>
<comment type="subcellular location">
    <subcellularLocation>
        <location evidence="3">Endoplasmic reticulum membrane</location>
        <topology evidence="3">Peripheral membrane protein</topology>
    </subcellularLocation>
    <subcellularLocation>
        <location evidence="2">Microsome membrane</location>
        <topology evidence="2">Peripheral membrane protein</topology>
    </subcellularLocation>
</comment>
<dbReference type="PRINTS" id="PR00385">
    <property type="entry name" value="P450"/>
</dbReference>
<dbReference type="GO" id="GO:0005506">
    <property type="term" value="F:iron ion binding"/>
    <property type="evidence" value="ECO:0007669"/>
    <property type="project" value="InterPro"/>
</dbReference>
<evidence type="ECO:0000256" key="11">
    <source>
        <dbReference type="ARBA" id="ARBA00023004"/>
    </source>
</evidence>
<evidence type="ECO:0000256" key="15">
    <source>
        <dbReference type="PIRSR" id="PIRSR602401-1"/>
    </source>
</evidence>
<evidence type="ECO:0000313" key="18">
    <source>
        <dbReference type="EMBL" id="JAT89027.1"/>
    </source>
</evidence>
<name>A0A1E1WQ45_PECGO</name>
<dbReference type="EMBL" id="GDQN01002027">
    <property type="protein sequence ID" value="JAT89027.1"/>
    <property type="molecule type" value="Transcribed_RNA"/>
</dbReference>
<accession>A0A1E1WQ45</accession>
<dbReference type="InterPro" id="IPR017972">
    <property type="entry name" value="Cyt_P450_CS"/>
</dbReference>
<feature type="binding site" description="axial binding residue" evidence="15">
    <location>
        <position position="451"/>
    </location>
    <ligand>
        <name>heme</name>
        <dbReference type="ChEBI" id="CHEBI:30413"/>
    </ligand>
    <ligandPart>
        <name>Fe</name>
        <dbReference type="ChEBI" id="CHEBI:18248"/>
    </ligandPart>
</feature>
<sequence>MIVIILLVFVLVFYLYGTRTFSYWKKKGVKHDPPLPFVGNNLKHFIQRASMCMMATEAYNKYPEEKVVGFYRGTRPELVVRDPVLFKRILITDFHHFYSRGFNPHKTVIEPLMKNLFFADGDLWRLIRQRFTPAFSSSKLKGMFPIITDRAEKLQLLAEDIAKKDFYDVRELMARYTTDFIGVCGFGIDMDTLSDENSQFRWLGKRIFQRTLRDGINGALKFIFPDLCKHLRFIAPEVENAIVNLVTAIMKERNYKPGGKNDFIDLILELKQQGTIKGESIEHRKPDGTSELVELEISDLIIIAQVFVFFGAGFETSSTASSYTLHQLAFNPDCQEKVQIEIDKVLAKHDDKLTYDAVNDMKYLEMCFYEGMRMFPSVGYLMRMCETPNYIFPEINLTIDKGVKVFIPVQAVHRDEQFFQNPNKFDPDRFCNGIKDMKYVYMPFGEGPRACVGARLGQMQSIAGLAALLQKFSVEPAACSVLDPNSDPTGIVTEGIVDGLPLKLKKRQK</sequence>
<dbReference type="FunFam" id="1.10.630.10:FF:000042">
    <property type="entry name" value="Cytochrome P450"/>
    <property type="match status" value="1"/>
</dbReference>
<dbReference type="PANTHER" id="PTHR24292:SF54">
    <property type="entry name" value="CYP9F3-RELATED"/>
    <property type="match status" value="1"/>
</dbReference>
<comment type="cofactor">
    <cofactor evidence="1 15">
        <name>heme</name>
        <dbReference type="ChEBI" id="CHEBI:30413"/>
    </cofactor>
</comment>
<dbReference type="GO" id="GO:0016712">
    <property type="term" value="F:oxidoreductase activity, acting on paired donors, with incorporation or reduction of molecular oxygen, reduced flavin or flavoprotein as one donor, and incorporation of one atom of oxygen"/>
    <property type="evidence" value="ECO:0007669"/>
    <property type="project" value="UniProtKB-EC"/>
</dbReference>
<evidence type="ECO:0000256" key="16">
    <source>
        <dbReference type="RuleBase" id="RU000461"/>
    </source>
</evidence>
<dbReference type="InterPro" id="IPR050476">
    <property type="entry name" value="Insect_CytP450_Detox"/>
</dbReference>
<dbReference type="GO" id="GO:0005789">
    <property type="term" value="C:endoplasmic reticulum membrane"/>
    <property type="evidence" value="ECO:0007669"/>
    <property type="project" value="UniProtKB-SubCell"/>
</dbReference>
<dbReference type="EMBL" id="GDQN01011046">
    <property type="protein sequence ID" value="JAT80008.1"/>
    <property type="molecule type" value="Transcribed_RNA"/>
</dbReference>
<dbReference type="OrthoDB" id="2789670at2759"/>
<dbReference type="InterPro" id="IPR036396">
    <property type="entry name" value="Cyt_P450_sf"/>
</dbReference>
<comment type="similarity">
    <text evidence="4 16">Belongs to the cytochrome P450 family.</text>
</comment>
<proteinExistence type="inferred from homology"/>
<organism evidence="18">
    <name type="scientific">Pectinophora gossypiella</name>
    <name type="common">Cotton pink bollworm</name>
    <name type="synonym">Depressaria gossypiella</name>
    <dbReference type="NCBI Taxonomy" id="13191"/>
    <lineage>
        <taxon>Eukaryota</taxon>
        <taxon>Metazoa</taxon>
        <taxon>Ecdysozoa</taxon>
        <taxon>Arthropoda</taxon>
        <taxon>Hexapoda</taxon>
        <taxon>Insecta</taxon>
        <taxon>Pterygota</taxon>
        <taxon>Neoptera</taxon>
        <taxon>Endopterygota</taxon>
        <taxon>Lepidoptera</taxon>
        <taxon>Glossata</taxon>
        <taxon>Ditrysia</taxon>
        <taxon>Gelechioidea</taxon>
        <taxon>Gelechiidae</taxon>
        <taxon>Apatetrinae</taxon>
        <taxon>Pectinophora</taxon>
    </lineage>
</organism>
<dbReference type="InterPro" id="IPR002401">
    <property type="entry name" value="Cyt_P450_E_grp-I"/>
</dbReference>
<keyword evidence="12 16" id="KW-0503">Monooxygenase</keyword>
<keyword evidence="11 15" id="KW-0408">Iron</keyword>
<keyword evidence="6 15" id="KW-0349">Heme</keyword>
<evidence type="ECO:0000256" key="9">
    <source>
        <dbReference type="ARBA" id="ARBA00022848"/>
    </source>
</evidence>
<dbReference type="AlphaFoldDB" id="A0A1E1WQ45"/>
<gene>
    <name evidence="18" type="ORF">g.12241</name>
    <name evidence="17" type="ORF">g.12243</name>
</gene>
<protein>
    <recommendedName>
        <fullName evidence="5">unspecific monooxygenase</fullName>
        <ecNumber evidence="5">1.14.14.1</ecNumber>
    </recommendedName>
</protein>
<keyword evidence="10 16" id="KW-0560">Oxidoreductase</keyword>
<dbReference type="PROSITE" id="PS00086">
    <property type="entry name" value="CYTOCHROME_P450"/>
    <property type="match status" value="1"/>
</dbReference>
<evidence type="ECO:0000256" key="4">
    <source>
        <dbReference type="ARBA" id="ARBA00010617"/>
    </source>
</evidence>
<evidence type="ECO:0000256" key="10">
    <source>
        <dbReference type="ARBA" id="ARBA00023002"/>
    </source>
</evidence>
<dbReference type="SUPFAM" id="SSF48264">
    <property type="entry name" value="Cytochrome P450"/>
    <property type="match status" value="1"/>
</dbReference>
<evidence type="ECO:0000256" key="7">
    <source>
        <dbReference type="ARBA" id="ARBA00022723"/>
    </source>
</evidence>
<dbReference type="PANTHER" id="PTHR24292">
    <property type="entry name" value="CYTOCHROME P450"/>
    <property type="match status" value="1"/>
</dbReference>
<reference evidence="18" key="1">
    <citation type="submission" date="2015-09" db="EMBL/GenBank/DDBJ databases">
        <title>De novo assembly of Pectinophora gossypiella (Pink Bollworm) gut transcriptome.</title>
        <authorList>
            <person name="Tassone E.E."/>
        </authorList>
    </citation>
    <scope>NUCLEOTIDE SEQUENCE</scope>
</reference>
<dbReference type="GO" id="GO:0020037">
    <property type="term" value="F:heme binding"/>
    <property type="evidence" value="ECO:0007669"/>
    <property type="project" value="InterPro"/>
</dbReference>
<evidence type="ECO:0000313" key="17">
    <source>
        <dbReference type="EMBL" id="JAT80008.1"/>
    </source>
</evidence>
<evidence type="ECO:0000256" key="6">
    <source>
        <dbReference type="ARBA" id="ARBA00022617"/>
    </source>
</evidence>
<keyword evidence="9" id="KW-0492">Microsome</keyword>
<evidence type="ECO:0000256" key="2">
    <source>
        <dbReference type="ARBA" id="ARBA00004174"/>
    </source>
</evidence>
<keyword evidence="13" id="KW-0472">Membrane</keyword>
<evidence type="ECO:0000256" key="12">
    <source>
        <dbReference type="ARBA" id="ARBA00023033"/>
    </source>
</evidence>
<keyword evidence="7 15" id="KW-0479">Metal-binding</keyword>
<evidence type="ECO:0000256" key="13">
    <source>
        <dbReference type="ARBA" id="ARBA00023136"/>
    </source>
</evidence>
<keyword evidence="8" id="KW-0256">Endoplasmic reticulum</keyword>
<evidence type="ECO:0000256" key="1">
    <source>
        <dbReference type="ARBA" id="ARBA00001971"/>
    </source>
</evidence>